<dbReference type="RefSeq" id="WP_285672336.1">
    <property type="nucleotide sequence ID" value="NZ_BSYI01000020.1"/>
</dbReference>
<feature type="domain" description="HTH asnC-type" evidence="4">
    <location>
        <begin position="8"/>
        <end position="69"/>
    </location>
</feature>
<dbReference type="PANTHER" id="PTHR30154">
    <property type="entry name" value="LEUCINE-RESPONSIVE REGULATORY PROTEIN"/>
    <property type="match status" value="1"/>
</dbReference>
<dbReference type="Pfam" id="PF13412">
    <property type="entry name" value="HTH_24"/>
    <property type="match status" value="1"/>
</dbReference>
<dbReference type="InterPro" id="IPR019888">
    <property type="entry name" value="Tscrpt_reg_AsnC-like"/>
</dbReference>
<sequence length="178" mass="19809">MAAPEITLDRTDFEILRLLQNDARLMNKQLATAVGLAASSVHERVKRLHALGVIRGSRTELDYARLGYGLSAVIFVTISREGSLSIDALIEDLARIPEVQDIWLVTGRYDLVVTILARDMDHLKHLAYEFLTKRPEISRYETSIAYRHHRSAGIADLRPAAADAAGVKHAPRRQAQSG</sequence>
<gene>
    <name evidence="5" type="ORF">LNKW23_27550</name>
</gene>
<dbReference type="SUPFAM" id="SSF54909">
    <property type="entry name" value="Dimeric alpha+beta barrel"/>
    <property type="match status" value="1"/>
</dbReference>
<dbReference type="Proteomes" id="UP001239909">
    <property type="component" value="Unassembled WGS sequence"/>
</dbReference>
<proteinExistence type="predicted"/>
<evidence type="ECO:0000259" key="4">
    <source>
        <dbReference type="PROSITE" id="PS50956"/>
    </source>
</evidence>
<dbReference type="Pfam" id="PF01037">
    <property type="entry name" value="AsnC_trans_reg"/>
    <property type="match status" value="1"/>
</dbReference>
<organism evidence="5 6">
    <name type="scientific">Paralimibaculum aggregatum</name>
    <dbReference type="NCBI Taxonomy" id="3036245"/>
    <lineage>
        <taxon>Bacteria</taxon>
        <taxon>Pseudomonadati</taxon>
        <taxon>Pseudomonadota</taxon>
        <taxon>Alphaproteobacteria</taxon>
        <taxon>Rhodobacterales</taxon>
        <taxon>Paracoccaceae</taxon>
        <taxon>Paralimibaculum</taxon>
    </lineage>
</organism>
<dbReference type="PROSITE" id="PS50956">
    <property type="entry name" value="HTH_ASNC_2"/>
    <property type="match status" value="1"/>
</dbReference>
<dbReference type="InterPro" id="IPR036390">
    <property type="entry name" value="WH_DNA-bd_sf"/>
</dbReference>
<dbReference type="InterPro" id="IPR000485">
    <property type="entry name" value="AsnC-type_HTH_dom"/>
</dbReference>
<comment type="caution">
    <text evidence="5">The sequence shown here is derived from an EMBL/GenBank/DDBJ whole genome shotgun (WGS) entry which is preliminary data.</text>
</comment>
<dbReference type="Gene3D" id="3.30.70.920">
    <property type="match status" value="1"/>
</dbReference>
<name>A0ABQ6LP87_9RHOB</name>
<keyword evidence="1" id="KW-0805">Transcription regulation</keyword>
<keyword evidence="6" id="KW-1185">Reference proteome</keyword>
<dbReference type="Gene3D" id="1.10.10.10">
    <property type="entry name" value="Winged helix-like DNA-binding domain superfamily/Winged helix DNA-binding domain"/>
    <property type="match status" value="1"/>
</dbReference>
<dbReference type="EMBL" id="BSYI01000020">
    <property type="protein sequence ID" value="GMG83542.1"/>
    <property type="molecule type" value="Genomic_DNA"/>
</dbReference>
<reference evidence="5 6" key="1">
    <citation type="submission" date="2023-04" db="EMBL/GenBank/DDBJ databases">
        <title>Marinoamorphus aggregata gen. nov., sp. Nov., isolate from tissue of brittle star Ophioplocus japonicus.</title>
        <authorList>
            <person name="Kawano K."/>
            <person name="Sawayama S."/>
            <person name="Nakagawa S."/>
        </authorList>
    </citation>
    <scope>NUCLEOTIDE SEQUENCE [LARGE SCALE GENOMIC DNA]</scope>
    <source>
        <strain evidence="5 6">NKW23</strain>
    </source>
</reference>
<evidence type="ECO:0000313" key="5">
    <source>
        <dbReference type="EMBL" id="GMG83542.1"/>
    </source>
</evidence>
<dbReference type="InterPro" id="IPR019887">
    <property type="entry name" value="Tscrpt_reg_AsnC/Lrp_C"/>
</dbReference>
<evidence type="ECO:0000313" key="6">
    <source>
        <dbReference type="Proteomes" id="UP001239909"/>
    </source>
</evidence>
<dbReference type="PANTHER" id="PTHR30154:SF54">
    <property type="entry name" value="POSSIBLE TRANSCRIPTIONAL REGULATORY PROTEIN (PROBABLY LRP_ASNC-FAMILY)"/>
    <property type="match status" value="1"/>
</dbReference>
<accession>A0ABQ6LP87</accession>
<dbReference type="SMART" id="SM00344">
    <property type="entry name" value="HTH_ASNC"/>
    <property type="match status" value="1"/>
</dbReference>
<dbReference type="InterPro" id="IPR036388">
    <property type="entry name" value="WH-like_DNA-bd_sf"/>
</dbReference>
<evidence type="ECO:0000256" key="2">
    <source>
        <dbReference type="ARBA" id="ARBA00023125"/>
    </source>
</evidence>
<keyword evidence="3" id="KW-0804">Transcription</keyword>
<protein>
    <submittedName>
        <fullName evidence="5">Lrp/AsnC family transcriptional regulator</fullName>
    </submittedName>
</protein>
<dbReference type="InterPro" id="IPR011008">
    <property type="entry name" value="Dimeric_a/b-barrel"/>
</dbReference>
<dbReference type="SUPFAM" id="SSF46785">
    <property type="entry name" value="Winged helix' DNA-binding domain"/>
    <property type="match status" value="1"/>
</dbReference>
<dbReference type="PRINTS" id="PR00033">
    <property type="entry name" value="HTHASNC"/>
</dbReference>
<evidence type="ECO:0000256" key="1">
    <source>
        <dbReference type="ARBA" id="ARBA00023015"/>
    </source>
</evidence>
<evidence type="ECO:0000256" key="3">
    <source>
        <dbReference type="ARBA" id="ARBA00023163"/>
    </source>
</evidence>
<keyword evidence="2" id="KW-0238">DNA-binding</keyword>